<dbReference type="OrthoDB" id="5426294at2759"/>
<dbReference type="Proteomes" id="UP000250140">
    <property type="component" value="Unassembled WGS sequence"/>
</dbReference>
<accession>A0A8E2JW09</accession>
<sequence>MRTSTFAIILASAVAAVQGQITILNNGTITCAIPNGEYCAGESLSTNIIVRCTNGIGQPGNCNDNLAGIPPVGVKPFAPCYQTSDVAGDAACSWNGIAYPDNGSPYPIPGANITSSLIPTTSVVVPTGGYNTGSVPTPTTATTYSLNPTVPTAAPTYTGAATQKEVLKPLVGLVGLVGAAVFGF</sequence>
<feature type="chain" id="PRO_5034720682" evidence="1">
    <location>
        <begin position="20"/>
        <end position="184"/>
    </location>
</feature>
<keyword evidence="1" id="KW-0732">Signal</keyword>
<reference evidence="2 3" key="1">
    <citation type="journal article" date="2016" name="Nat. Commun.">
        <title>Ectomycorrhizal ecology is imprinted in the genome of the dominant symbiotic fungus Cenococcum geophilum.</title>
        <authorList>
            <consortium name="DOE Joint Genome Institute"/>
            <person name="Peter M."/>
            <person name="Kohler A."/>
            <person name="Ohm R.A."/>
            <person name="Kuo A."/>
            <person name="Krutzmann J."/>
            <person name="Morin E."/>
            <person name="Arend M."/>
            <person name="Barry K.W."/>
            <person name="Binder M."/>
            <person name="Choi C."/>
            <person name="Clum A."/>
            <person name="Copeland A."/>
            <person name="Grisel N."/>
            <person name="Haridas S."/>
            <person name="Kipfer T."/>
            <person name="LaButti K."/>
            <person name="Lindquist E."/>
            <person name="Lipzen A."/>
            <person name="Maire R."/>
            <person name="Meier B."/>
            <person name="Mihaltcheva S."/>
            <person name="Molinier V."/>
            <person name="Murat C."/>
            <person name="Poggeler S."/>
            <person name="Quandt C.A."/>
            <person name="Sperisen C."/>
            <person name="Tritt A."/>
            <person name="Tisserant E."/>
            <person name="Crous P.W."/>
            <person name="Henrissat B."/>
            <person name="Nehls U."/>
            <person name="Egli S."/>
            <person name="Spatafora J.W."/>
            <person name="Grigoriev I.V."/>
            <person name="Martin F.M."/>
        </authorList>
    </citation>
    <scope>NUCLEOTIDE SEQUENCE [LARGE SCALE GENOMIC DNA]</scope>
    <source>
        <strain evidence="2 3">CBS 207.34</strain>
    </source>
</reference>
<evidence type="ECO:0000313" key="2">
    <source>
        <dbReference type="EMBL" id="OCL11237.1"/>
    </source>
</evidence>
<dbReference type="EMBL" id="KV749092">
    <property type="protein sequence ID" value="OCL11237.1"/>
    <property type="molecule type" value="Genomic_DNA"/>
</dbReference>
<evidence type="ECO:0000256" key="1">
    <source>
        <dbReference type="SAM" id="SignalP"/>
    </source>
</evidence>
<protein>
    <submittedName>
        <fullName evidence="2">Uncharacterized protein</fullName>
    </submittedName>
</protein>
<dbReference type="AlphaFoldDB" id="A0A8E2JW09"/>
<gene>
    <name evidence="2" type="ORF">AOQ84DRAFT_386971</name>
</gene>
<proteinExistence type="predicted"/>
<feature type="signal peptide" evidence="1">
    <location>
        <begin position="1"/>
        <end position="19"/>
    </location>
</feature>
<name>A0A8E2JW09_9PEZI</name>
<organism evidence="2 3">
    <name type="scientific">Glonium stellatum</name>
    <dbReference type="NCBI Taxonomy" id="574774"/>
    <lineage>
        <taxon>Eukaryota</taxon>
        <taxon>Fungi</taxon>
        <taxon>Dikarya</taxon>
        <taxon>Ascomycota</taxon>
        <taxon>Pezizomycotina</taxon>
        <taxon>Dothideomycetes</taxon>
        <taxon>Pleosporomycetidae</taxon>
        <taxon>Gloniales</taxon>
        <taxon>Gloniaceae</taxon>
        <taxon>Glonium</taxon>
    </lineage>
</organism>
<keyword evidence="3" id="KW-1185">Reference proteome</keyword>
<evidence type="ECO:0000313" key="3">
    <source>
        <dbReference type="Proteomes" id="UP000250140"/>
    </source>
</evidence>